<sequence length="381" mass="42158">MSAGCRGLPLIKVGRSIRGGRPSVAQNHDISPTGEAPSRDRWIDTVKGVAIALVVFGHSIKILTGDGWEVANTWQQLNVVIGQWRMPVFMLVAGFFVTRSITKYGSRFWRLRPLNMLWLFAFWTAVYWVAYPVIGAVDPGKTAGEMFTSIARDTAMFHSYLWFLLALAIYYAVQGLLGVDPRRWAVVLASLLFLIFVPGIVDDVTWGVNELGTNWLFFLVGAWWSENIRSWVSRVRPWQGVLWCLAFAGAIVVWMPTRDVPVLQHFGAALPPLLALPAGLWLLSRLDGRPGLRWARTVGTRSLAVYVLHPLLMQALIALVALVVVDPSGSALAAPVYWAGVPVFTVVAILLCLAIHRLTAGVPYLWSLPAPRPTRERAPSA</sequence>
<feature type="transmembrane region" description="Helical" evidence="7">
    <location>
        <begin position="84"/>
        <end position="102"/>
    </location>
</feature>
<feature type="transmembrane region" description="Helical" evidence="7">
    <location>
        <begin position="336"/>
        <end position="355"/>
    </location>
</feature>
<dbReference type="GO" id="GO:0016413">
    <property type="term" value="F:O-acetyltransferase activity"/>
    <property type="evidence" value="ECO:0007669"/>
    <property type="project" value="TreeGrafter"/>
</dbReference>
<protein>
    <submittedName>
        <fullName evidence="9">Acyltransferase</fullName>
    </submittedName>
</protein>
<keyword evidence="9" id="KW-0012">Acyltransferase</keyword>
<dbReference type="GO" id="GO:0005886">
    <property type="term" value="C:plasma membrane"/>
    <property type="evidence" value="ECO:0007669"/>
    <property type="project" value="UniProtKB-SubCell"/>
</dbReference>
<keyword evidence="5 7" id="KW-1133">Transmembrane helix</keyword>
<feature type="transmembrane region" description="Helical" evidence="7">
    <location>
        <begin position="262"/>
        <end position="283"/>
    </location>
</feature>
<evidence type="ECO:0000256" key="1">
    <source>
        <dbReference type="ARBA" id="ARBA00004651"/>
    </source>
</evidence>
<comment type="similarity">
    <text evidence="2">Belongs to the acyltransferase 3 family.</text>
</comment>
<evidence type="ECO:0000256" key="7">
    <source>
        <dbReference type="SAM" id="Phobius"/>
    </source>
</evidence>
<dbReference type="PANTHER" id="PTHR40074:SF2">
    <property type="entry name" value="O-ACETYLTRANSFERASE WECH"/>
    <property type="match status" value="1"/>
</dbReference>
<dbReference type="EMBL" id="SZWF01000005">
    <property type="protein sequence ID" value="KAA9394595.1"/>
    <property type="molecule type" value="Genomic_DNA"/>
</dbReference>
<feature type="transmembrane region" description="Helical" evidence="7">
    <location>
        <begin position="207"/>
        <end position="225"/>
    </location>
</feature>
<feature type="transmembrane region" description="Helical" evidence="7">
    <location>
        <begin position="154"/>
        <end position="172"/>
    </location>
</feature>
<evidence type="ECO:0000256" key="4">
    <source>
        <dbReference type="ARBA" id="ARBA00022692"/>
    </source>
</evidence>
<evidence type="ECO:0000256" key="6">
    <source>
        <dbReference type="ARBA" id="ARBA00023136"/>
    </source>
</evidence>
<accession>A0A5J5L081</accession>
<evidence type="ECO:0000313" key="9">
    <source>
        <dbReference type="EMBL" id="KAA9394595.1"/>
    </source>
</evidence>
<feature type="transmembrane region" description="Helical" evidence="7">
    <location>
        <begin position="184"/>
        <end position="201"/>
    </location>
</feature>
<feature type="transmembrane region" description="Helical" evidence="7">
    <location>
        <begin position="46"/>
        <end position="64"/>
    </location>
</feature>
<evidence type="ECO:0000256" key="3">
    <source>
        <dbReference type="ARBA" id="ARBA00022475"/>
    </source>
</evidence>
<dbReference type="OrthoDB" id="4394033at2"/>
<evidence type="ECO:0000259" key="8">
    <source>
        <dbReference type="Pfam" id="PF01757"/>
    </source>
</evidence>
<evidence type="ECO:0000313" key="10">
    <source>
        <dbReference type="Proteomes" id="UP000325957"/>
    </source>
</evidence>
<dbReference type="GO" id="GO:0009246">
    <property type="term" value="P:enterobacterial common antigen biosynthetic process"/>
    <property type="evidence" value="ECO:0007669"/>
    <property type="project" value="TreeGrafter"/>
</dbReference>
<feature type="transmembrane region" description="Helical" evidence="7">
    <location>
        <begin position="114"/>
        <end position="134"/>
    </location>
</feature>
<name>A0A5J5L081_9MICC</name>
<dbReference type="AlphaFoldDB" id="A0A5J5L081"/>
<evidence type="ECO:0000256" key="5">
    <source>
        <dbReference type="ARBA" id="ARBA00022989"/>
    </source>
</evidence>
<comment type="subcellular location">
    <subcellularLocation>
        <location evidence="1">Cell membrane</location>
        <topology evidence="1">Multi-pass membrane protein</topology>
    </subcellularLocation>
</comment>
<dbReference type="PANTHER" id="PTHR40074">
    <property type="entry name" value="O-ACETYLTRANSFERASE WECH"/>
    <property type="match status" value="1"/>
</dbReference>
<keyword evidence="10" id="KW-1185">Reference proteome</keyword>
<feature type="transmembrane region" description="Helical" evidence="7">
    <location>
        <begin position="303"/>
        <end position="324"/>
    </location>
</feature>
<feature type="transmembrane region" description="Helical" evidence="7">
    <location>
        <begin position="237"/>
        <end position="256"/>
    </location>
</feature>
<comment type="caution">
    <text evidence="9">The sequence shown here is derived from an EMBL/GenBank/DDBJ whole genome shotgun (WGS) entry which is preliminary data.</text>
</comment>
<proteinExistence type="inferred from homology"/>
<organism evidence="9 10">
    <name type="scientific">Kocuria coralli</name>
    <dbReference type="NCBI Taxonomy" id="1461025"/>
    <lineage>
        <taxon>Bacteria</taxon>
        <taxon>Bacillati</taxon>
        <taxon>Actinomycetota</taxon>
        <taxon>Actinomycetes</taxon>
        <taxon>Micrococcales</taxon>
        <taxon>Micrococcaceae</taxon>
        <taxon>Kocuria</taxon>
    </lineage>
</organism>
<dbReference type="Pfam" id="PF01757">
    <property type="entry name" value="Acyl_transf_3"/>
    <property type="match status" value="1"/>
</dbReference>
<keyword evidence="4 7" id="KW-0812">Transmembrane</keyword>
<reference evidence="9 10" key="1">
    <citation type="submission" date="2019-05" db="EMBL/GenBank/DDBJ databases">
        <title>Kocuria coralli sp. nov., a novel actinobacterium isolated from coral reef seawater.</title>
        <authorList>
            <person name="Li J."/>
        </authorList>
    </citation>
    <scope>NUCLEOTIDE SEQUENCE [LARGE SCALE GENOMIC DNA]</scope>
    <source>
        <strain evidence="9 10">SCSIO 13007</strain>
    </source>
</reference>
<keyword evidence="9" id="KW-0808">Transferase</keyword>
<keyword evidence="6 7" id="KW-0472">Membrane</keyword>
<dbReference type="Proteomes" id="UP000325957">
    <property type="component" value="Unassembled WGS sequence"/>
</dbReference>
<evidence type="ECO:0000256" key="2">
    <source>
        <dbReference type="ARBA" id="ARBA00007400"/>
    </source>
</evidence>
<gene>
    <name evidence="9" type="ORF">FCK90_05290</name>
</gene>
<dbReference type="InterPro" id="IPR002656">
    <property type="entry name" value="Acyl_transf_3_dom"/>
</dbReference>
<feature type="domain" description="Acyltransferase 3" evidence="8">
    <location>
        <begin position="41"/>
        <end position="356"/>
    </location>
</feature>
<keyword evidence="3" id="KW-1003">Cell membrane</keyword>